<proteinExistence type="inferred from homology"/>
<dbReference type="SUPFAM" id="SSF54001">
    <property type="entry name" value="Cysteine proteinases"/>
    <property type="match status" value="1"/>
</dbReference>
<dbReference type="AlphaFoldDB" id="A0A9Q1QCD8"/>
<comment type="caution">
    <text evidence="5">The sequence shown here is derived from an EMBL/GenBank/DDBJ whole genome shotgun (WGS) entry which is preliminary data.</text>
</comment>
<dbReference type="InterPro" id="IPR038765">
    <property type="entry name" value="Papain-like_cys_pep_sf"/>
</dbReference>
<dbReference type="GO" id="GO:0008234">
    <property type="term" value="F:cysteine-type peptidase activity"/>
    <property type="evidence" value="ECO:0007669"/>
    <property type="project" value="InterPro"/>
</dbReference>
<keyword evidence="3" id="KW-0378">Hydrolase</keyword>
<organism evidence="5 6">
    <name type="scientific">Carnegiea gigantea</name>
    <dbReference type="NCBI Taxonomy" id="171969"/>
    <lineage>
        <taxon>Eukaryota</taxon>
        <taxon>Viridiplantae</taxon>
        <taxon>Streptophyta</taxon>
        <taxon>Embryophyta</taxon>
        <taxon>Tracheophyta</taxon>
        <taxon>Spermatophyta</taxon>
        <taxon>Magnoliopsida</taxon>
        <taxon>eudicotyledons</taxon>
        <taxon>Gunneridae</taxon>
        <taxon>Pentapetalae</taxon>
        <taxon>Caryophyllales</taxon>
        <taxon>Cactineae</taxon>
        <taxon>Cactaceae</taxon>
        <taxon>Cactoideae</taxon>
        <taxon>Echinocereeae</taxon>
        <taxon>Carnegiea</taxon>
    </lineage>
</organism>
<comment type="similarity">
    <text evidence="1">Belongs to the peptidase C48 family.</text>
</comment>
<dbReference type="GO" id="GO:0006508">
    <property type="term" value="P:proteolysis"/>
    <property type="evidence" value="ECO:0007669"/>
    <property type="project" value="UniProtKB-KW"/>
</dbReference>
<evidence type="ECO:0000259" key="4">
    <source>
        <dbReference type="Pfam" id="PF02902"/>
    </source>
</evidence>
<sequence>MYLVVCVLEMCHSWLHIMQVLTGYISAPLSAIEMELVTNVRSRFKGICPNGRKCLRLTCVLTLTNREEDLQGGGPVEVSTEARACKLVMGPHPCGSKAGDKSGKYCIGNLAMDLFTELLHRRQQNYPNICWMSVLLKHHTSVTLHNKGRISGIIWGSFKATPQPDVFMPLLETSDGHWLLLVTDLRECSFLVYDSLPNPMTKSRRELVDSAVNRLCVLWLVLQICVSFEPTPVGPCALPHLRC</sequence>
<dbReference type="InterPro" id="IPR003653">
    <property type="entry name" value="Peptidase_C48_C"/>
</dbReference>
<feature type="domain" description="Ubiquitin-like protease family profile" evidence="4">
    <location>
        <begin position="166"/>
        <end position="204"/>
    </location>
</feature>
<evidence type="ECO:0000313" key="5">
    <source>
        <dbReference type="EMBL" id="KAJ8435705.1"/>
    </source>
</evidence>
<keyword evidence="2" id="KW-0645">Protease</keyword>
<evidence type="ECO:0000256" key="3">
    <source>
        <dbReference type="ARBA" id="ARBA00022801"/>
    </source>
</evidence>
<gene>
    <name evidence="5" type="ORF">Cgig2_002662</name>
</gene>
<evidence type="ECO:0000256" key="2">
    <source>
        <dbReference type="ARBA" id="ARBA00022670"/>
    </source>
</evidence>
<protein>
    <recommendedName>
        <fullName evidence="4">Ubiquitin-like protease family profile domain-containing protein</fullName>
    </recommendedName>
</protein>
<keyword evidence="6" id="KW-1185">Reference proteome</keyword>
<evidence type="ECO:0000313" key="6">
    <source>
        <dbReference type="Proteomes" id="UP001153076"/>
    </source>
</evidence>
<accession>A0A9Q1QCD8</accession>
<dbReference type="EMBL" id="JAKOGI010000392">
    <property type="protein sequence ID" value="KAJ8435705.1"/>
    <property type="molecule type" value="Genomic_DNA"/>
</dbReference>
<name>A0A9Q1QCD8_9CARY</name>
<evidence type="ECO:0000256" key="1">
    <source>
        <dbReference type="ARBA" id="ARBA00005234"/>
    </source>
</evidence>
<dbReference type="Pfam" id="PF02902">
    <property type="entry name" value="Peptidase_C48"/>
    <property type="match status" value="1"/>
</dbReference>
<dbReference type="Proteomes" id="UP001153076">
    <property type="component" value="Unassembled WGS sequence"/>
</dbReference>
<reference evidence="5" key="1">
    <citation type="submission" date="2022-04" db="EMBL/GenBank/DDBJ databases">
        <title>Carnegiea gigantea Genome sequencing and assembly v2.</title>
        <authorList>
            <person name="Copetti D."/>
            <person name="Sanderson M.J."/>
            <person name="Burquez A."/>
            <person name="Wojciechowski M.F."/>
        </authorList>
    </citation>
    <scope>NUCLEOTIDE SEQUENCE</scope>
    <source>
        <strain evidence="5">SGP5-SGP5p</strain>
        <tissue evidence="5">Aerial part</tissue>
    </source>
</reference>
<dbReference type="Gene3D" id="3.40.395.10">
    <property type="entry name" value="Adenoviral Proteinase, Chain A"/>
    <property type="match status" value="1"/>
</dbReference>